<name>A0AA37SKV4_9PROT</name>
<reference evidence="2" key="1">
    <citation type="journal article" date="2019" name="Int. J. Syst. Evol. Microbiol.">
        <title>The Global Catalogue of Microorganisms (GCM) 10K type strain sequencing project: providing services to taxonomists for standard genome sequencing and annotation.</title>
        <authorList>
            <consortium name="The Broad Institute Genomics Platform"/>
            <consortium name="The Broad Institute Genome Sequencing Center for Infectious Disease"/>
            <person name="Wu L."/>
            <person name="Ma J."/>
        </authorList>
    </citation>
    <scope>NUCLEOTIDE SEQUENCE [LARGE SCALE GENOMIC DNA]</scope>
    <source>
        <strain evidence="2">NBRC 12467</strain>
    </source>
</reference>
<comment type="caution">
    <text evidence="1">The sequence shown here is derived from an EMBL/GenBank/DDBJ whole genome shotgun (WGS) entry which is preliminary data.</text>
</comment>
<accession>A0AA37SKV4</accession>
<protein>
    <submittedName>
        <fullName evidence="1">Uncharacterized protein</fullName>
    </submittedName>
</protein>
<dbReference type="AlphaFoldDB" id="A0AA37SKV4"/>
<evidence type="ECO:0000313" key="2">
    <source>
        <dbReference type="Proteomes" id="UP001156708"/>
    </source>
</evidence>
<proteinExistence type="predicted"/>
<evidence type="ECO:0000313" key="1">
    <source>
        <dbReference type="EMBL" id="GLQ85259.1"/>
    </source>
</evidence>
<dbReference type="EMBL" id="BSNZ01000013">
    <property type="protein sequence ID" value="GLQ85259.1"/>
    <property type="molecule type" value="Genomic_DNA"/>
</dbReference>
<sequence>MNIFDHRVGRNCKFLAVGAAHQSAVIPKIETFRAGERSEVTGDEAELAYSRYFGP</sequence>
<dbReference type="Proteomes" id="UP001156708">
    <property type="component" value="Unassembled WGS sequence"/>
</dbReference>
<organism evidence="1 2">
    <name type="scientific">Gluconobacter sphaericus NBRC 12467</name>
    <dbReference type="NCBI Taxonomy" id="1307951"/>
    <lineage>
        <taxon>Bacteria</taxon>
        <taxon>Pseudomonadati</taxon>
        <taxon>Pseudomonadota</taxon>
        <taxon>Alphaproteobacteria</taxon>
        <taxon>Acetobacterales</taxon>
        <taxon>Acetobacteraceae</taxon>
        <taxon>Gluconobacter</taxon>
    </lineage>
</organism>
<gene>
    <name evidence="1" type="ORF">GCM10007872_21670</name>
</gene>
<keyword evidence="2" id="KW-1185">Reference proteome</keyword>